<comment type="caution">
    <text evidence="3">The sequence shown here is derived from an EMBL/GenBank/DDBJ whole genome shotgun (WGS) entry which is preliminary data.</text>
</comment>
<feature type="region of interest" description="Disordered" evidence="1">
    <location>
        <begin position="1"/>
        <end position="20"/>
    </location>
</feature>
<protein>
    <submittedName>
        <fullName evidence="3">Uncharacterized protein</fullName>
    </submittedName>
</protein>
<evidence type="ECO:0000256" key="1">
    <source>
        <dbReference type="SAM" id="MobiDB-lite"/>
    </source>
</evidence>
<keyword evidence="2" id="KW-1133">Transmembrane helix</keyword>
<evidence type="ECO:0000313" key="3">
    <source>
        <dbReference type="EMBL" id="GAA4808187.1"/>
    </source>
</evidence>
<evidence type="ECO:0000313" key="4">
    <source>
        <dbReference type="Proteomes" id="UP001501265"/>
    </source>
</evidence>
<proteinExistence type="predicted"/>
<sequence length="77" mass="8057">MHATPGVPTPEGAFRRCRIGQPVPGQPPGVLYRSERKYPMRAVRRVAAVLTSTVALLGVFATEASAIGIDLGGGLTL</sequence>
<organism evidence="3 4">
    <name type="scientific">Streptomyces ziwulingensis</name>
    <dbReference type="NCBI Taxonomy" id="1045501"/>
    <lineage>
        <taxon>Bacteria</taxon>
        <taxon>Bacillati</taxon>
        <taxon>Actinomycetota</taxon>
        <taxon>Actinomycetes</taxon>
        <taxon>Kitasatosporales</taxon>
        <taxon>Streptomycetaceae</taxon>
        <taxon>Streptomyces</taxon>
    </lineage>
</organism>
<keyword evidence="4" id="KW-1185">Reference proteome</keyword>
<dbReference type="EMBL" id="BAABIG010000043">
    <property type="protein sequence ID" value="GAA4808187.1"/>
    <property type="molecule type" value="Genomic_DNA"/>
</dbReference>
<dbReference type="Proteomes" id="UP001501265">
    <property type="component" value="Unassembled WGS sequence"/>
</dbReference>
<gene>
    <name evidence="3" type="ORF">GCM10023220_43210</name>
</gene>
<evidence type="ECO:0000256" key="2">
    <source>
        <dbReference type="SAM" id="Phobius"/>
    </source>
</evidence>
<name>A0ABP9CH82_9ACTN</name>
<reference evidence="4" key="1">
    <citation type="journal article" date="2019" name="Int. J. Syst. Evol. Microbiol.">
        <title>The Global Catalogue of Microorganisms (GCM) 10K type strain sequencing project: providing services to taxonomists for standard genome sequencing and annotation.</title>
        <authorList>
            <consortium name="The Broad Institute Genomics Platform"/>
            <consortium name="The Broad Institute Genome Sequencing Center for Infectious Disease"/>
            <person name="Wu L."/>
            <person name="Ma J."/>
        </authorList>
    </citation>
    <scope>NUCLEOTIDE SEQUENCE [LARGE SCALE GENOMIC DNA]</scope>
    <source>
        <strain evidence="4">JCM 18081</strain>
    </source>
</reference>
<feature type="transmembrane region" description="Helical" evidence="2">
    <location>
        <begin position="46"/>
        <end position="69"/>
    </location>
</feature>
<keyword evidence="2" id="KW-0472">Membrane</keyword>
<accession>A0ABP9CH82</accession>
<keyword evidence="2" id="KW-0812">Transmembrane</keyword>